<evidence type="ECO:0000256" key="8">
    <source>
        <dbReference type="ARBA" id="ARBA00022840"/>
    </source>
</evidence>
<evidence type="ECO:0000256" key="11">
    <source>
        <dbReference type="PROSITE-ProRule" id="PRU00076"/>
    </source>
</evidence>
<dbReference type="InterPro" id="IPR018097">
    <property type="entry name" value="EGF_Ca-bd_CS"/>
</dbReference>
<dbReference type="SUPFAM" id="SSF56112">
    <property type="entry name" value="Protein kinase-like (PK-like)"/>
    <property type="match status" value="1"/>
</dbReference>
<dbReference type="SMART" id="SM00220">
    <property type="entry name" value="S_TKc"/>
    <property type="match status" value="1"/>
</dbReference>
<dbReference type="PANTHER" id="PTHR27005">
    <property type="entry name" value="WALL-ASSOCIATED RECEPTOR KINASE-LIKE 21"/>
    <property type="match status" value="1"/>
</dbReference>
<dbReference type="GO" id="GO:0005886">
    <property type="term" value="C:plasma membrane"/>
    <property type="evidence" value="ECO:0007669"/>
    <property type="project" value="TreeGrafter"/>
</dbReference>
<dbReference type="FunFam" id="1.10.510.10:FF:000084">
    <property type="entry name" value="Wall-associated receptor kinase 2"/>
    <property type="match status" value="1"/>
</dbReference>
<organism evidence="17">
    <name type="scientific">Oryza brachyantha</name>
    <name type="common">malo sina</name>
    <dbReference type="NCBI Taxonomy" id="4533"/>
    <lineage>
        <taxon>Eukaryota</taxon>
        <taxon>Viridiplantae</taxon>
        <taxon>Streptophyta</taxon>
        <taxon>Embryophyta</taxon>
        <taxon>Tracheophyta</taxon>
        <taxon>Spermatophyta</taxon>
        <taxon>Magnoliopsida</taxon>
        <taxon>Liliopsida</taxon>
        <taxon>Poales</taxon>
        <taxon>Poaceae</taxon>
        <taxon>BOP clade</taxon>
        <taxon>Oryzoideae</taxon>
        <taxon>Oryzeae</taxon>
        <taxon>Oryzinae</taxon>
        <taxon>Oryza</taxon>
    </lineage>
</organism>
<dbReference type="PROSITE" id="PS00107">
    <property type="entry name" value="PROTEIN_KINASE_ATP"/>
    <property type="match status" value="1"/>
</dbReference>
<dbReference type="InterPro" id="IPR011009">
    <property type="entry name" value="Kinase-like_dom_sf"/>
</dbReference>
<feature type="signal peptide" evidence="14">
    <location>
        <begin position="1"/>
        <end position="19"/>
    </location>
</feature>
<keyword evidence="9" id="KW-1015">Disulfide bond</keyword>
<dbReference type="InterPro" id="IPR049883">
    <property type="entry name" value="NOTCH1_EGF-like"/>
</dbReference>
<keyword evidence="4" id="KW-0808">Transferase</keyword>
<dbReference type="PANTHER" id="PTHR27005:SF479">
    <property type="entry name" value="OS06G0706600 PROTEIN"/>
    <property type="match status" value="1"/>
</dbReference>
<dbReference type="GO" id="GO:0005509">
    <property type="term" value="F:calcium ion binding"/>
    <property type="evidence" value="ECO:0007669"/>
    <property type="project" value="InterPro"/>
</dbReference>
<evidence type="ECO:0000256" key="4">
    <source>
        <dbReference type="ARBA" id="ARBA00022679"/>
    </source>
</evidence>
<keyword evidence="2" id="KW-0723">Serine/threonine-protein kinase</keyword>
<comment type="subcellular location">
    <subcellularLocation>
        <location evidence="1">Membrane</location>
        <topology evidence="1">Single-pass type I membrane protein</topology>
    </subcellularLocation>
</comment>
<evidence type="ECO:0000259" key="16">
    <source>
        <dbReference type="PROSITE" id="PS50026"/>
    </source>
</evidence>
<dbReference type="Pfam" id="PF07714">
    <property type="entry name" value="PK_Tyr_Ser-Thr"/>
    <property type="match status" value="1"/>
</dbReference>
<keyword evidence="3 11" id="KW-0245">EGF-like domain</keyword>
<keyword evidence="13" id="KW-1133">Transmembrane helix</keyword>
<keyword evidence="18" id="KW-1185">Reference proteome</keyword>
<dbReference type="InterPro" id="IPR017441">
    <property type="entry name" value="Protein_kinase_ATP_BS"/>
</dbReference>
<dbReference type="Pfam" id="PF13947">
    <property type="entry name" value="GUB_WAK_bind"/>
    <property type="match status" value="1"/>
</dbReference>
<evidence type="ECO:0000256" key="14">
    <source>
        <dbReference type="SAM" id="SignalP"/>
    </source>
</evidence>
<evidence type="ECO:0000259" key="15">
    <source>
        <dbReference type="PROSITE" id="PS50011"/>
    </source>
</evidence>
<evidence type="ECO:0000256" key="10">
    <source>
        <dbReference type="ARBA" id="ARBA00023180"/>
    </source>
</evidence>
<dbReference type="PROSITE" id="PS50011">
    <property type="entry name" value="PROTEIN_KINASE_DOM"/>
    <property type="match status" value="1"/>
</dbReference>
<dbReference type="GO" id="GO:0030247">
    <property type="term" value="F:polysaccharide binding"/>
    <property type="evidence" value="ECO:0007669"/>
    <property type="project" value="InterPro"/>
</dbReference>
<dbReference type="eggNOG" id="ENOG502QQPF">
    <property type="taxonomic scope" value="Eukaryota"/>
</dbReference>
<dbReference type="PROSITE" id="PS00108">
    <property type="entry name" value="PROTEIN_KINASE_ST"/>
    <property type="match status" value="1"/>
</dbReference>
<feature type="domain" description="Protein kinase" evidence="15">
    <location>
        <begin position="422"/>
        <end position="704"/>
    </location>
</feature>
<dbReference type="FunFam" id="2.10.25.10:FF:000563">
    <property type="entry name" value="Wall-associated receptor kinase-like 8"/>
    <property type="match status" value="1"/>
</dbReference>
<dbReference type="HOGENOM" id="CLU_000288_43_5_1"/>
<evidence type="ECO:0000256" key="7">
    <source>
        <dbReference type="ARBA" id="ARBA00022777"/>
    </source>
</evidence>
<comment type="caution">
    <text evidence="11">Lacks conserved residue(s) required for the propagation of feature annotation.</text>
</comment>
<dbReference type="Gene3D" id="3.30.200.20">
    <property type="entry name" value="Phosphorylase Kinase, domain 1"/>
    <property type="match status" value="1"/>
</dbReference>
<evidence type="ECO:0000256" key="6">
    <source>
        <dbReference type="ARBA" id="ARBA00022741"/>
    </source>
</evidence>
<dbReference type="Proteomes" id="UP000006038">
    <property type="component" value="Chromosome 6"/>
</dbReference>
<dbReference type="SMART" id="SM00179">
    <property type="entry name" value="EGF_CA"/>
    <property type="match status" value="2"/>
</dbReference>
<feature type="domain" description="EGF-like" evidence="16">
    <location>
        <begin position="243"/>
        <end position="285"/>
    </location>
</feature>
<dbReference type="InterPro" id="IPR008271">
    <property type="entry name" value="Ser/Thr_kinase_AS"/>
</dbReference>
<reference evidence="17" key="2">
    <citation type="submission" date="2013-04" db="UniProtKB">
        <authorList>
            <consortium name="EnsemblPlants"/>
        </authorList>
    </citation>
    <scope>IDENTIFICATION</scope>
</reference>
<dbReference type="GO" id="GO:0007166">
    <property type="term" value="P:cell surface receptor signaling pathway"/>
    <property type="evidence" value="ECO:0007669"/>
    <property type="project" value="InterPro"/>
</dbReference>
<proteinExistence type="predicted"/>
<feature type="binding site" evidence="12">
    <location>
        <position position="454"/>
    </location>
    <ligand>
        <name>ATP</name>
        <dbReference type="ChEBI" id="CHEBI:30616"/>
    </ligand>
</feature>
<reference evidence="17" key="1">
    <citation type="journal article" date="2013" name="Nat. Commun.">
        <title>Whole-genome sequencing of Oryza brachyantha reveals mechanisms underlying Oryza genome evolution.</title>
        <authorList>
            <person name="Chen J."/>
            <person name="Huang Q."/>
            <person name="Gao D."/>
            <person name="Wang J."/>
            <person name="Lang Y."/>
            <person name="Liu T."/>
            <person name="Li B."/>
            <person name="Bai Z."/>
            <person name="Luis Goicoechea J."/>
            <person name="Liang C."/>
            <person name="Chen C."/>
            <person name="Zhang W."/>
            <person name="Sun S."/>
            <person name="Liao Y."/>
            <person name="Zhang X."/>
            <person name="Yang L."/>
            <person name="Song C."/>
            <person name="Wang M."/>
            <person name="Shi J."/>
            <person name="Liu G."/>
            <person name="Liu J."/>
            <person name="Zhou H."/>
            <person name="Zhou W."/>
            <person name="Yu Q."/>
            <person name="An N."/>
            <person name="Chen Y."/>
            <person name="Cai Q."/>
            <person name="Wang B."/>
            <person name="Liu B."/>
            <person name="Min J."/>
            <person name="Huang Y."/>
            <person name="Wu H."/>
            <person name="Li Z."/>
            <person name="Zhang Y."/>
            <person name="Yin Y."/>
            <person name="Song W."/>
            <person name="Jiang J."/>
            <person name="Jackson S.A."/>
            <person name="Wing R.A."/>
            <person name="Wang J."/>
            <person name="Chen M."/>
        </authorList>
    </citation>
    <scope>NUCLEOTIDE SEQUENCE [LARGE SCALE GENOMIC DNA]</scope>
    <source>
        <strain evidence="17">cv. IRGC 101232</strain>
    </source>
</reference>
<keyword evidence="13" id="KW-0472">Membrane</keyword>
<evidence type="ECO:0000256" key="5">
    <source>
        <dbReference type="ARBA" id="ARBA00022729"/>
    </source>
</evidence>
<evidence type="ECO:0000313" key="18">
    <source>
        <dbReference type="Proteomes" id="UP000006038"/>
    </source>
</evidence>
<dbReference type="Gramene" id="OB06G34560.1">
    <property type="protein sequence ID" value="OB06G34560.1"/>
    <property type="gene ID" value="OB06G34560"/>
</dbReference>
<keyword evidence="13" id="KW-0812">Transmembrane</keyword>
<evidence type="ECO:0000256" key="1">
    <source>
        <dbReference type="ARBA" id="ARBA00004479"/>
    </source>
</evidence>
<name>J3MHG2_ORYBR</name>
<evidence type="ECO:0000256" key="13">
    <source>
        <dbReference type="SAM" id="Phobius"/>
    </source>
</evidence>
<dbReference type="PROSITE" id="PS01187">
    <property type="entry name" value="EGF_CA"/>
    <property type="match status" value="1"/>
</dbReference>
<protein>
    <recommendedName>
        <fullName evidence="19">Protein kinase domain-containing protein</fullName>
    </recommendedName>
</protein>
<dbReference type="GO" id="GO:0005524">
    <property type="term" value="F:ATP binding"/>
    <property type="evidence" value="ECO:0007669"/>
    <property type="project" value="UniProtKB-UniRule"/>
</dbReference>
<dbReference type="CDD" id="cd14066">
    <property type="entry name" value="STKc_IRAK"/>
    <property type="match status" value="1"/>
</dbReference>
<dbReference type="FunFam" id="3.30.200.20:FF:001380">
    <property type="entry name" value="Protein kinase superfamily protein"/>
    <property type="match status" value="1"/>
</dbReference>
<evidence type="ECO:0000256" key="3">
    <source>
        <dbReference type="ARBA" id="ARBA00022536"/>
    </source>
</evidence>
<dbReference type="SMART" id="SM00181">
    <property type="entry name" value="EGF"/>
    <property type="match status" value="2"/>
</dbReference>
<dbReference type="InterPro" id="IPR000152">
    <property type="entry name" value="EGF-type_Asp/Asn_hydroxyl_site"/>
</dbReference>
<dbReference type="Gene3D" id="2.10.25.10">
    <property type="entry name" value="Laminin"/>
    <property type="match status" value="1"/>
</dbReference>
<dbReference type="PROSITE" id="PS50026">
    <property type="entry name" value="EGF_3"/>
    <property type="match status" value="2"/>
</dbReference>
<dbReference type="Gene3D" id="1.10.510.10">
    <property type="entry name" value="Transferase(Phosphotransferase) domain 1"/>
    <property type="match status" value="1"/>
</dbReference>
<dbReference type="CDD" id="cd00054">
    <property type="entry name" value="EGF_CA"/>
    <property type="match status" value="1"/>
</dbReference>
<dbReference type="InterPro" id="IPR000719">
    <property type="entry name" value="Prot_kinase_dom"/>
</dbReference>
<dbReference type="InterPro" id="IPR025287">
    <property type="entry name" value="WAK_GUB"/>
</dbReference>
<feature type="transmembrane region" description="Helical" evidence="13">
    <location>
        <begin position="346"/>
        <end position="373"/>
    </location>
</feature>
<evidence type="ECO:0000256" key="9">
    <source>
        <dbReference type="ARBA" id="ARBA00023157"/>
    </source>
</evidence>
<dbReference type="EnsemblPlants" id="OB06G34560.1">
    <property type="protein sequence ID" value="OB06G34560.1"/>
    <property type="gene ID" value="OB06G34560"/>
</dbReference>
<dbReference type="GO" id="GO:0004674">
    <property type="term" value="F:protein serine/threonine kinase activity"/>
    <property type="evidence" value="ECO:0007669"/>
    <property type="project" value="UniProtKB-KW"/>
</dbReference>
<dbReference type="PROSITE" id="PS00010">
    <property type="entry name" value="ASX_HYDROXYL"/>
    <property type="match status" value="1"/>
</dbReference>
<dbReference type="InterPro" id="IPR001245">
    <property type="entry name" value="Ser-Thr/Tyr_kinase_cat_dom"/>
</dbReference>
<accession>J3MHG2</accession>
<dbReference type="Pfam" id="PF07645">
    <property type="entry name" value="EGF_CA"/>
    <property type="match status" value="1"/>
</dbReference>
<keyword evidence="7" id="KW-0418">Kinase</keyword>
<keyword evidence="6 12" id="KW-0547">Nucleotide-binding</keyword>
<dbReference type="InterPro" id="IPR001881">
    <property type="entry name" value="EGF-like_Ca-bd_dom"/>
</dbReference>
<dbReference type="InterPro" id="IPR045274">
    <property type="entry name" value="WAK-like"/>
</dbReference>
<keyword evidence="8 12" id="KW-0067">ATP-binding</keyword>
<dbReference type="AlphaFoldDB" id="J3MHG2"/>
<sequence length="733" mass="78889">MTLFLGVAVLALQLATVAAGGGAAPPPPLGCPTTCGGVHVEFPFGIGPNCSLSDGFSVECVRGTPLLRLGTAEQTVKLLGVDLGHGKIRTTNAIASQCLDERTGKLVNTSWAGLNATALPYRFSDEDNRFFAVGCSGLVLLTGRASGVDEEVMSGCISVCYGNKSIRSGSCSNTGCCETVITKGLSSYLLAMGKLTDGTPVNRCIYAALMEAASFSFEVAYATTDKFYRKNNGTVPLVLNFVVGNECKEAQASGGYACAGDHSVCVDAVDGPGYVCNCSHGYTGNPYLRNGCIDIDECSPKNQGCPVGMICTNFPGGYNCSCPEGEYKTNKNGVLICEPDKKRSSLSVSVIIIIGVSGGLVIGVISMLITYLVRQRRALADVKRKYFERHGGLLLYEELSSRQGNAFTIYTEEQLDNATNGFDDSNVLGCGGHATVYKGRVPTAGGGDLLVAIKRCKVMDETSNKEFGKEMLILSQVNHKNIVKLLGCCLEVDVPMLVYEYVPNGTLYQLIHGAVVSFATRLRIAHESAESLAYLHSFASPPILHGDVKSTNILLDESFMAKVSDFGASILAPTDEAQLVTMVQGTCGYLDPEYMQTCQLTEKSDVYSFGVVLLELLTGKKPLCLDGPEEERSLSARFVAAMREKRVEEIVDEQVKSEARGELLEEITQLALECLQMCGSDRPTMKEVAERLGGLRRLHQHPWTQDAVEIEEVRCLLHGSPESISFEMVRCQQ</sequence>
<dbReference type="SUPFAM" id="SSF57196">
    <property type="entry name" value="EGF/Laminin"/>
    <property type="match status" value="1"/>
</dbReference>
<keyword evidence="5 14" id="KW-0732">Signal</keyword>
<dbReference type="OMA" id="PDGMICT"/>
<feature type="domain" description="EGF-like" evidence="16">
    <location>
        <begin position="294"/>
        <end position="332"/>
    </location>
</feature>
<evidence type="ECO:0000256" key="12">
    <source>
        <dbReference type="PROSITE-ProRule" id="PRU10141"/>
    </source>
</evidence>
<evidence type="ECO:0000256" key="2">
    <source>
        <dbReference type="ARBA" id="ARBA00022527"/>
    </source>
</evidence>
<dbReference type="InterPro" id="IPR000742">
    <property type="entry name" value="EGF"/>
</dbReference>
<keyword evidence="10" id="KW-0325">Glycoprotein</keyword>
<evidence type="ECO:0000313" key="17">
    <source>
        <dbReference type="EnsemblPlants" id="OB06G34560.1"/>
    </source>
</evidence>
<feature type="chain" id="PRO_5003774990" description="Protein kinase domain-containing protein" evidence="14">
    <location>
        <begin position="20"/>
        <end position="733"/>
    </location>
</feature>
<evidence type="ECO:0008006" key="19">
    <source>
        <dbReference type="Google" id="ProtNLM"/>
    </source>
</evidence>